<protein>
    <recommendedName>
        <fullName evidence="2">PDZ domain-containing protein</fullName>
    </recommendedName>
</protein>
<evidence type="ECO:0000259" key="2">
    <source>
        <dbReference type="PROSITE" id="PS50106"/>
    </source>
</evidence>
<dbReference type="PANTHER" id="PTHR11324:SF16">
    <property type="entry name" value="PDZ DOMAIN-CONTAINING PROTEIN 2"/>
    <property type="match status" value="1"/>
</dbReference>
<evidence type="ECO:0000313" key="4">
    <source>
        <dbReference type="Proteomes" id="UP000801492"/>
    </source>
</evidence>
<dbReference type="InterPro" id="IPR036034">
    <property type="entry name" value="PDZ_sf"/>
</dbReference>
<feature type="region of interest" description="Disordered" evidence="1">
    <location>
        <begin position="285"/>
        <end position="339"/>
    </location>
</feature>
<dbReference type="Gene3D" id="2.30.42.10">
    <property type="match status" value="2"/>
</dbReference>
<keyword evidence="4" id="KW-1185">Reference proteome</keyword>
<organism evidence="3 4">
    <name type="scientific">Ignelater luminosus</name>
    <name type="common">Cucubano</name>
    <name type="synonym">Pyrophorus luminosus</name>
    <dbReference type="NCBI Taxonomy" id="2038154"/>
    <lineage>
        <taxon>Eukaryota</taxon>
        <taxon>Metazoa</taxon>
        <taxon>Ecdysozoa</taxon>
        <taxon>Arthropoda</taxon>
        <taxon>Hexapoda</taxon>
        <taxon>Insecta</taxon>
        <taxon>Pterygota</taxon>
        <taxon>Neoptera</taxon>
        <taxon>Endopterygota</taxon>
        <taxon>Coleoptera</taxon>
        <taxon>Polyphaga</taxon>
        <taxon>Elateriformia</taxon>
        <taxon>Elateroidea</taxon>
        <taxon>Elateridae</taxon>
        <taxon>Agrypninae</taxon>
        <taxon>Pyrophorini</taxon>
        <taxon>Ignelater</taxon>
    </lineage>
</organism>
<dbReference type="Pfam" id="PF00595">
    <property type="entry name" value="PDZ"/>
    <property type="match status" value="2"/>
</dbReference>
<dbReference type="InterPro" id="IPR001478">
    <property type="entry name" value="PDZ"/>
</dbReference>
<feature type="region of interest" description="Disordered" evidence="1">
    <location>
        <begin position="366"/>
        <end position="422"/>
    </location>
</feature>
<feature type="compositionally biased region" description="Low complexity" evidence="1">
    <location>
        <begin position="311"/>
        <end position="323"/>
    </location>
</feature>
<name>A0A8K0G2G9_IGNLU</name>
<feature type="domain" description="PDZ" evidence="2">
    <location>
        <begin position="487"/>
        <end position="571"/>
    </location>
</feature>
<proteinExistence type="predicted"/>
<dbReference type="CDD" id="cd06759">
    <property type="entry name" value="PDZ3_PDZD2-PDZ1_hPro-IL-16-like"/>
    <property type="match status" value="1"/>
</dbReference>
<evidence type="ECO:0000256" key="1">
    <source>
        <dbReference type="SAM" id="MobiDB-lite"/>
    </source>
</evidence>
<dbReference type="EMBL" id="VTPC01090353">
    <property type="protein sequence ID" value="KAF2883591.1"/>
    <property type="molecule type" value="Genomic_DNA"/>
</dbReference>
<feature type="compositionally biased region" description="Polar residues" evidence="1">
    <location>
        <begin position="325"/>
        <end position="336"/>
    </location>
</feature>
<feature type="compositionally biased region" description="Polar residues" evidence="1">
    <location>
        <begin position="25"/>
        <end position="47"/>
    </location>
</feature>
<dbReference type="OrthoDB" id="6022711at2759"/>
<reference evidence="3" key="1">
    <citation type="submission" date="2019-08" db="EMBL/GenBank/DDBJ databases">
        <title>The genome of the North American firefly Photinus pyralis.</title>
        <authorList>
            <consortium name="Photinus pyralis genome working group"/>
            <person name="Fallon T.R."/>
            <person name="Sander Lower S.E."/>
            <person name="Weng J.-K."/>
        </authorList>
    </citation>
    <scope>NUCLEOTIDE SEQUENCE</scope>
    <source>
        <strain evidence="3">TRF0915ILg1</strain>
        <tissue evidence="3">Whole body</tissue>
    </source>
</reference>
<evidence type="ECO:0000313" key="3">
    <source>
        <dbReference type="EMBL" id="KAF2883591.1"/>
    </source>
</evidence>
<comment type="caution">
    <text evidence="3">The sequence shown here is derived from an EMBL/GenBank/DDBJ whole genome shotgun (WGS) entry which is preliminary data.</text>
</comment>
<dbReference type="Proteomes" id="UP000801492">
    <property type="component" value="Unassembled WGS sequence"/>
</dbReference>
<accession>A0A8K0G2G9</accession>
<feature type="compositionally biased region" description="Polar residues" evidence="1">
    <location>
        <begin position="413"/>
        <end position="422"/>
    </location>
</feature>
<dbReference type="SMART" id="SM00228">
    <property type="entry name" value="PDZ"/>
    <property type="match status" value="2"/>
</dbReference>
<sequence length="810" mass="90636">MRLFKRRSSDPNPQLVSLSPLPDAANSTDQLQASFESPASSKSNDGVTTWGKKGNQTKQNNSSEFLSVNSGRRRHWSPLRIEVSNSMQESSTNKKVSRVDSIRHMFLRNEKRTETNSNQILNSELLPNDLKKIYEVYKETSSSKKNEDRHVKGRKRSKNIADTLELSEQQFLDYLLLMKPNTPEEFKALISELTGEEKRVVPNKMEVLSEEKPTHKHSRKFKAVKNLFSKLSSKSDDEGDTISLRAKRSVSSGSLTSLSEFLMNSKKALSLSEISSVLMPKPKIIKSDESGYGSDSTRMDSPRGSIKSQVSNLSGDSPSSISSADVDTTLTASPKTSDADKTFEETDFNLSVNSPYTKTYKVKDDTYGTRKSDSETEKTHSRSKLRLSLRSKRPKSDSTDTKSSNSKRRGENATDTTVSTECNLPKEPDISLTNKLSMEDLTKAFCDKLDKLSLQFNSTVAYPTATLQSYKNRSPLPTSLIDKEFKCVRLKLKENEFPGMIINPKYEIGPSPYIITDIVSGSIAEQNGNLWIGDEVVKINGTRLRGMPVMLATSLLTPVNGELEIIISRLTVLKTEEKMVDCLDKKFSNPYRSPLFSKYSNLERSTNYSASHSLTPTRTEIDSDKFFSSKSKIALSELQMQEPLQSLNKSSSNLESLNYDQEKPMTGMKKFSFTQEGHHRWNTSANNSITGTNTISVRHLIASFRKGPGMKSLGFSVVGGKDSPRGPMGVYVKTIFKQGQAAEDGILKEGDKILSINGTSFDGLTHREAISLFKNIKSGNIQLYIERRENHYHRHLDSLIPNSEMLSECK</sequence>
<dbReference type="AlphaFoldDB" id="A0A8K0G2G9"/>
<feature type="domain" description="PDZ" evidence="2">
    <location>
        <begin position="701"/>
        <end position="775"/>
    </location>
</feature>
<feature type="region of interest" description="Disordered" evidence="1">
    <location>
        <begin position="1"/>
        <end position="70"/>
    </location>
</feature>
<dbReference type="PANTHER" id="PTHR11324">
    <property type="entry name" value="IL16-RELATED"/>
    <property type="match status" value="1"/>
</dbReference>
<gene>
    <name evidence="3" type="ORF">ILUMI_22586</name>
</gene>
<feature type="compositionally biased region" description="Basic residues" evidence="1">
    <location>
        <begin position="381"/>
        <end position="393"/>
    </location>
</feature>
<dbReference type="CDD" id="cd00136">
    <property type="entry name" value="PDZ_canonical"/>
    <property type="match status" value="1"/>
</dbReference>
<dbReference type="SUPFAM" id="SSF50156">
    <property type="entry name" value="PDZ domain-like"/>
    <property type="match status" value="2"/>
</dbReference>
<dbReference type="PROSITE" id="PS50106">
    <property type="entry name" value="PDZ"/>
    <property type="match status" value="2"/>
</dbReference>
<feature type="compositionally biased region" description="Basic and acidic residues" evidence="1">
    <location>
        <begin position="366"/>
        <end position="380"/>
    </location>
</feature>
<feature type="compositionally biased region" description="Polar residues" evidence="1">
    <location>
        <begin position="54"/>
        <end position="70"/>
    </location>
</feature>